<comment type="caution">
    <text evidence="2">The sequence shown here is derived from an EMBL/GenBank/DDBJ whole genome shotgun (WGS) entry which is preliminary data.</text>
</comment>
<evidence type="ECO:0000313" key="2">
    <source>
        <dbReference type="EMBL" id="MBW0460546.1"/>
    </source>
</evidence>
<organism evidence="2 3">
    <name type="scientific">Austropuccinia psidii MF-1</name>
    <dbReference type="NCBI Taxonomy" id="1389203"/>
    <lineage>
        <taxon>Eukaryota</taxon>
        <taxon>Fungi</taxon>
        <taxon>Dikarya</taxon>
        <taxon>Basidiomycota</taxon>
        <taxon>Pucciniomycotina</taxon>
        <taxon>Pucciniomycetes</taxon>
        <taxon>Pucciniales</taxon>
        <taxon>Sphaerophragmiaceae</taxon>
        <taxon>Austropuccinia</taxon>
    </lineage>
</organism>
<sequence length="187" mass="20532">MQQSVTINNTQQVVSMIPPTTTPFVSIVSSAPQSINPQLLLQAHPNDIPHNSPPSMRRCSAEGINVTINTQEIQSTISTPQSTQTPCVRLSPHDTSIKPPHPSCDDVPPQSTESNSSPPLHFPTPGLNNLNQEVDFQTQNPPILVETEEAPISQPTPTPNVEFSILSNEFHLQFFVFNKNNHSQSEI</sequence>
<dbReference type="EMBL" id="AVOT02000025">
    <property type="protein sequence ID" value="MBW0460546.1"/>
    <property type="molecule type" value="Genomic_DNA"/>
</dbReference>
<proteinExistence type="predicted"/>
<dbReference type="AlphaFoldDB" id="A0A9Q3B8A4"/>
<gene>
    <name evidence="2" type="ORF">O181_000261</name>
</gene>
<feature type="region of interest" description="Disordered" evidence="1">
    <location>
        <begin position="76"/>
        <end position="128"/>
    </location>
</feature>
<name>A0A9Q3B8A4_9BASI</name>
<accession>A0A9Q3B8A4</accession>
<feature type="compositionally biased region" description="Low complexity" evidence="1">
    <location>
        <begin position="76"/>
        <end position="86"/>
    </location>
</feature>
<reference evidence="2" key="1">
    <citation type="submission" date="2021-03" db="EMBL/GenBank/DDBJ databases">
        <title>Draft genome sequence of rust myrtle Austropuccinia psidii MF-1, a brazilian biotype.</title>
        <authorList>
            <person name="Quecine M.C."/>
            <person name="Pachon D.M.R."/>
            <person name="Bonatelli M.L."/>
            <person name="Correr F.H."/>
            <person name="Franceschini L.M."/>
            <person name="Leite T.F."/>
            <person name="Margarido G.R.A."/>
            <person name="Almeida C.A."/>
            <person name="Ferrarezi J.A."/>
            <person name="Labate C.A."/>
        </authorList>
    </citation>
    <scope>NUCLEOTIDE SEQUENCE</scope>
    <source>
        <strain evidence="2">MF-1</strain>
    </source>
</reference>
<keyword evidence="3" id="KW-1185">Reference proteome</keyword>
<protein>
    <submittedName>
        <fullName evidence="2">Uncharacterized protein</fullName>
    </submittedName>
</protein>
<dbReference type="Proteomes" id="UP000765509">
    <property type="component" value="Unassembled WGS sequence"/>
</dbReference>
<evidence type="ECO:0000256" key="1">
    <source>
        <dbReference type="SAM" id="MobiDB-lite"/>
    </source>
</evidence>
<evidence type="ECO:0000313" key="3">
    <source>
        <dbReference type="Proteomes" id="UP000765509"/>
    </source>
</evidence>
<feature type="compositionally biased region" description="Polar residues" evidence="1">
    <location>
        <begin position="109"/>
        <end position="118"/>
    </location>
</feature>